<dbReference type="EMBL" id="CP038804">
    <property type="protein sequence ID" value="UTY33575.1"/>
    <property type="molecule type" value="Genomic_DNA"/>
</dbReference>
<proteinExistence type="predicted"/>
<organism evidence="1 2">
    <name type="scientific">Treponema putidum</name>
    <dbReference type="NCBI Taxonomy" id="221027"/>
    <lineage>
        <taxon>Bacteria</taxon>
        <taxon>Pseudomonadati</taxon>
        <taxon>Spirochaetota</taxon>
        <taxon>Spirochaetia</taxon>
        <taxon>Spirochaetales</taxon>
        <taxon>Treponemataceae</taxon>
        <taxon>Treponema</taxon>
    </lineage>
</organism>
<dbReference type="Proteomes" id="UP001058682">
    <property type="component" value="Chromosome"/>
</dbReference>
<protein>
    <submittedName>
        <fullName evidence="1">Uncharacterized protein</fullName>
    </submittedName>
</protein>
<gene>
    <name evidence="1" type="ORF">E4N74_05755</name>
</gene>
<evidence type="ECO:0000313" key="2">
    <source>
        <dbReference type="Proteomes" id="UP001058682"/>
    </source>
</evidence>
<dbReference type="AlphaFoldDB" id="A0AAE9MTT8"/>
<name>A0AAE9MTT8_9SPIR</name>
<evidence type="ECO:0000313" key="1">
    <source>
        <dbReference type="EMBL" id="UTY33575.1"/>
    </source>
</evidence>
<accession>A0AAE9MTT8</accession>
<reference evidence="1" key="1">
    <citation type="submission" date="2019-04" db="EMBL/GenBank/DDBJ databases">
        <title>Whole genome sequencing of oral phylogroup 2 treponemes.</title>
        <authorList>
            <person name="Chan Y."/>
            <person name="Zeng H.H."/>
            <person name="Yu X.L."/>
            <person name="Leung W.K."/>
            <person name="Watt R.M."/>
        </authorList>
    </citation>
    <scope>NUCLEOTIDE SEQUENCE</scope>
    <source>
        <strain evidence="1">OMZ 835</strain>
    </source>
</reference>
<dbReference type="RefSeq" id="WP_255819236.1">
    <property type="nucleotide sequence ID" value="NZ_CP038804.1"/>
</dbReference>
<sequence length="385" mass="43398">MSIKNKKIKFLLTIFLINGHLIFAQNFSVPYFENTNILYGLNDSPYVTGNSLLTCKLRIEPSHILYFDMDIDANIDKLFSFFSSVEDPKLNGNFRFKGASINFPQIKNKPISLGIFTGIYDTLGSDSILQEHLKIKMPDPEFRKYYPVSAFRPQNFVKGTGAGVYGTFSSGFYMGAYISWNEKLKDDLKINSDFRMGGAFGLFAFDFFAGAAFPMNVSKTKLRTGIAALFQADDDYDFFTEAGVAEIKLEKMDIKDFTSNFYASFEARIKKDFFNSAIACFVSPIFLLPQSIQHASLKDSFFTGLSTNISFGNIEIYNMQGGLFIMGSLNPLKPTLITPFSLLISPFYTVKIKNLELDFRFPINPLSYNETAKIISGQISIKAVY</sequence>